<evidence type="ECO:0000256" key="8">
    <source>
        <dbReference type="SAM" id="Phobius"/>
    </source>
</evidence>
<dbReference type="GO" id="GO:0005886">
    <property type="term" value="C:plasma membrane"/>
    <property type="evidence" value="ECO:0007669"/>
    <property type="project" value="UniProtKB-SubCell"/>
</dbReference>
<gene>
    <name evidence="10" type="ORF">GCM10011320_30020</name>
</gene>
<name>A0A917KPU5_9PROT</name>
<keyword evidence="6 8" id="KW-1133">Transmembrane helix</keyword>
<protein>
    <submittedName>
        <fullName evidence="10">Glycosyl transferase</fullName>
    </submittedName>
</protein>
<proteinExistence type="predicted"/>
<keyword evidence="4 10" id="KW-0808">Transferase</keyword>
<dbReference type="Pfam" id="PF13231">
    <property type="entry name" value="PMT_2"/>
    <property type="match status" value="1"/>
</dbReference>
<dbReference type="InterPro" id="IPR038731">
    <property type="entry name" value="RgtA/B/C-like"/>
</dbReference>
<dbReference type="PANTHER" id="PTHR33908:SF11">
    <property type="entry name" value="MEMBRANE PROTEIN"/>
    <property type="match status" value="1"/>
</dbReference>
<evidence type="ECO:0000259" key="9">
    <source>
        <dbReference type="Pfam" id="PF13231"/>
    </source>
</evidence>
<dbReference type="AlphaFoldDB" id="A0A917KPU5"/>
<feature type="transmembrane region" description="Helical" evidence="8">
    <location>
        <begin position="185"/>
        <end position="206"/>
    </location>
</feature>
<keyword evidence="5 8" id="KW-0812">Transmembrane</keyword>
<evidence type="ECO:0000313" key="11">
    <source>
        <dbReference type="Proteomes" id="UP000661507"/>
    </source>
</evidence>
<evidence type="ECO:0000256" key="3">
    <source>
        <dbReference type="ARBA" id="ARBA00022676"/>
    </source>
</evidence>
<feature type="domain" description="Glycosyltransferase RgtA/B/C/D-like" evidence="9">
    <location>
        <begin position="43"/>
        <end position="204"/>
    </location>
</feature>
<dbReference type="InterPro" id="IPR050297">
    <property type="entry name" value="LipidA_mod_glycosyltrf_83"/>
</dbReference>
<dbReference type="Proteomes" id="UP000661507">
    <property type="component" value="Unassembled WGS sequence"/>
</dbReference>
<comment type="caution">
    <text evidence="10">The sequence shown here is derived from an EMBL/GenBank/DDBJ whole genome shotgun (WGS) entry which is preliminary data.</text>
</comment>
<evidence type="ECO:0000256" key="1">
    <source>
        <dbReference type="ARBA" id="ARBA00004651"/>
    </source>
</evidence>
<dbReference type="GO" id="GO:0009103">
    <property type="term" value="P:lipopolysaccharide biosynthetic process"/>
    <property type="evidence" value="ECO:0007669"/>
    <property type="project" value="UniProtKB-ARBA"/>
</dbReference>
<evidence type="ECO:0000256" key="4">
    <source>
        <dbReference type="ARBA" id="ARBA00022679"/>
    </source>
</evidence>
<keyword evidence="3" id="KW-0328">Glycosyltransferase</keyword>
<feature type="transmembrane region" description="Helical" evidence="8">
    <location>
        <begin position="300"/>
        <end position="319"/>
    </location>
</feature>
<evidence type="ECO:0000256" key="2">
    <source>
        <dbReference type="ARBA" id="ARBA00022475"/>
    </source>
</evidence>
<keyword evidence="2" id="KW-1003">Cell membrane</keyword>
<evidence type="ECO:0000256" key="5">
    <source>
        <dbReference type="ARBA" id="ARBA00022692"/>
    </source>
</evidence>
<dbReference type="PANTHER" id="PTHR33908">
    <property type="entry name" value="MANNOSYLTRANSFERASE YKCB-RELATED"/>
    <property type="match status" value="1"/>
</dbReference>
<feature type="transmembrane region" description="Helical" evidence="8">
    <location>
        <begin position="236"/>
        <end position="259"/>
    </location>
</feature>
<evidence type="ECO:0000313" key="10">
    <source>
        <dbReference type="EMBL" id="GGJ20715.1"/>
    </source>
</evidence>
<feature type="transmembrane region" description="Helical" evidence="8">
    <location>
        <begin position="326"/>
        <end position="347"/>
    </location>
</feature>
<keyword evidence="11" id="KW-1185">Reference proteome</keyword>
<reference evidence="10" key="2">
    <citation type="submission" date="2020-09" db="EMBL/GenBank/DDBJ databases">
        <authorList>
            <person name="Sun Q."/>
            <person name="Zhou Y."/>
        </authorList>
    </citation>
    <scope>NUCLEOTIDE SEQUENCE</scope>
    <source>
        <strain evidence="10">CGMCC 1.3617</strain>
    </source>
</reference>
<dbReference type="EMBL" id="BMKW01000007">
    <property type="protein sequence ID" value="GGJ20715.1"/>
    <property type="molecule type" value="Genomic_DNA"/>
</dbReference>
<evidence type="ECO:0000256" key="6">
    <source>
        <dbReference type="ARBA" id="ARBA00022989"/>
    </source>
</evidence>
<evidence type="ECO:0000256" key="7">
    <source>
        <dbReference type="ARBA" id="ARBA00023136"/>
    </source>
</evidence>
<accession>A0A917KPU5</accession>
<feature type="transmembrane region" description="Helical" evidence="8">
    <location>
        <begin position="271"/>
        <end position="288"/>
    </location>
</feature>
<comment type="subcellular location">
    <subcellularLocation>
        <location evidence="1">Cell membrane</location>
        <topology evidence="1">Multi-pass membrane protein</topology>
    </subcellularLocation>
</comment>
<keyword evidence="7 8" id="KW-0472">Membrane</keyword>
<sequence>MGWLAALAALTVLRLAICAILPLAPDEAYYWVWSRDLQGGYLDHPPMVALFIRAGTFIAGETALGVRLMGPVCLAIGSVQLARATEDLFPGRGAGPWAAALFNATLLAGVGAVAMTPDTPLIAFWAATIWALARLHRTGDGRWWLAVGALAGAALLSKYTAALLGFGIVVWLLLDPMARRWLLRWQLWAGGLLAVAVFAPVVLWNAGHDWASFAKQGGRAGAAEAGRALRYLGELIGGQVGLATPLVFVMAVVGVAAAAHRWWRLRDGATLLLAALTIPPAAIFLWQATGSRVQGNWPAILYPAAAIAAAALLTAPGWLRLRLPAVAVGLVMTGAVYLQAVAAPLPLPRRSDPTLARLGGWEGFLTAVDARMTQQGAAFVAAEEYGLAAKLAFGLPRGRVVIAMDPRWRYFSLATPVPGVTGLLVRSERRGEGPPLWPGAEALPEDEGRLVRSRDGIEAEAYRLHRVTTAPGQPPAVVLPRPGS</sequence>
<feature type="transmembrane region" description="Helical" evidence="8">
    <location>
        <begin position="143"/>
        <end position="173"/>
    </location>
</feature>
<dbReference type="RefSeq" id="WP_188967967.1">
    <property type="nucleotide sequence ID" value="NZ_BMKW01000007.1"/>
</dbReference>
<dbReference type="GO" id="GO:0016763">
    <property type="term" value="F:pentosyltransferase activity"/>
    <property type="evidence" value="ECO:0007669"/>
    <property type="project" value="TreeGrafter"/>
</dbReference>
<organism evidence="10 11">
    <name type="scientific">Neoroseomonas lacus</name>
    <dbReference type="NCBI Taxonomy" id="287609"/>
    <lineage>
        <taxon>Bacteria</taxon>
        <taxon>Pseudomonadati</taxon>
        <taxon>Pseudomonadota</taxon>
        <taxon>Alphaproteobacteria</taxon>
        <taxon>Acetobacterales</taxon>
        <taxon>Acetobacteraceae</taxon>
        <taxon>Neoroseomonas</taxon>
    </lineage>
</organism>
<reference evidence="10" key="1">
    <citation type="journal article" date="2014" name="Int. J. Syst. Evol. Microbiol.">
        <title>Complete genome sequence of Corynebacterium casei LMG S-19264T (=DSM 44701T), isolated from a smear-ripened cheese.</title>
        <authorList>
            <consortium name="US DOE Joint Genome Institute (JGI-PGF)"/>
            <person name="Walter F."/>
            <person name="Albersmeier A."/>
            <person name="Kalinowski J."/>
            <person name="Ruckert C."/>
        </authorList>
    </citation>
    <scope>NUCLEOTIDE SEQUENCE</scope>
    <source>
        <strain evidence="10">CGMCC 1.3617</strain>
    </source>
</reference>